<sequence length="188" mass="20981">MLNAEEMNALFADIAKKMEGAIDKYKELLGGLRVGRATPSMVENIQVDAYGSKMPVNQLANVSVAEARVLLVKVWDDGLVSKVEKAIIEANIGLNPRTEGSTLKINIPELSVEVREQLKKKAASYAEAQKIAVRNVRRYALDVLKNLEKEKVIDENTMKDASKKVQKVTDEHVEQIEKLLDKKCSEMD</sequence>
<reference evidence="5" key="1">
    <citation type="submission" date="2022-10" db="EMBL/GenBank/DDBJ databases">
        <title>Host association and intracellularity evolved multiple times independently in the Rickettsiales.</title>
        <authorList>
            <person name="Castelli M."/>
            <person name="Nardi T."/>
            <person name="Gammuto L."/>
            <person name="Bellinzona G."/>
            <person name="Sabaneyeva E."/>
            <person name="Potekhin A."/>
            <person name="Serra V."/>
            <person name="Petroni G."/>
            <person name="Sassera D."/>
        </authorList>
    </citation>
    <scope>NUCLEOTIDE SEQUENCE [LARGE SCALE GENOMIC DNA]</scope>
    <source>
        <strain evidence="5">US_Bl 11III1</strain>
    </source>
</reference>
<evidence type="ECO:0000256" key="1">
    <source>
        <dbReference type="ARBA" id="ARBA00005912"/>
    </source>
</evidence>
<keyword evidence="6" id="KW-1185">Reference proteome</keyword>
<dbReference type="Gene3D" id="1.10.132.20">
    <property type="entry name" value="Ribosome-recycling factor"/>
    <property type="match status" value="1"/>
</dbReference>
<evidence type="ECO:0000256" key="2">
    <source>
        <dbReference type="ARBA" id="ARBA00022917"/>
    </source>
</evidence>
<keyword evidence="2 3" id="KW-0648">Protein biosynthesis</keyword>
<dbReference type="PANTHER" id="PTHR20982">
    <property type="entry name" value="RIBOSOME RECYCLING FACTOR"/>
    <property type="match status" value="1"/>
</dbReference>
<feature type="domain" description="Ribosome recycling factor" evidence="4">
    <location>
        <begin position="26"/>
        <end position="186"/>
    </location>
</feature>
<dbReference type="Gene3D" id="3.30.1360.40">
    <property type="match status" value="1"/>
</dbReference>
<accession>A0ABZ0UQ68</accession>
<proteinExistence type="inferred from homology"/>
<protein>
    <recommendedName>
        <fullName evidence="3">Ribosome-recycling factor</fullName>
        <shortName evidence="3">RRF</shortName>
    </recommendedName>
    <alternativeName>
        <fullName evidence="3">Ribosome-releasing factor</fullName>
    </alternativeName>
</protein>
<comment type="function">
    <text evidence="3">Responsible for the release of ribosomes from messenger RNA at the termination of protein biosynthesis. May increase the efficiency of translation by recycling ribosomes from one round of translation to another.</text>
</comment>
<evidence type="ECO:0000313" key="5">
    <source>
        <dbReference type="EMBL" id="WPX98037.1"/>
    </source>
</evidence>
<gene>
    <name evidence="3" type="primary">frr</name>
    <name evidence="5" type="ORF">Fokcrypt_00565</name>
</gene>
<evidence type="ECO:0000313" key="6">
    <source>
        <dbReference type="Proteomes" id="UP001325140"/>
    </source>
</evidence>
<dbReference type="EMBL" id="CP110343">
    <property type="protein sequence ID" value="WPX98037.1"/>
    <property type="molecule type" value="Genomic_DNA"/>
</dbReference>
<evidence type="ECO:0000256" key="3">
    <source>
        <dbReference type="HAMAP-Rule" id="MF_00040"/>
    </source>
</evidence>
<dbReference type="Pfam" id="PF01765">
    <property type="entry name" value="RRF"/>
    <property type="match status" value="1"/>
</dbReference>
<dbReference type="SUPFAM" id="SSF55194">
    <property type="entry name" value="Ribosome recycling factor, RRF"/>
    <property type="match status" value="1"/>
</dbReference>
<dbReference type="NCBIfam" id="TIGR00496">
    <property type="entry name" value="frr"/>
    <property type="match status" value="1"/>
</dbReference>
<organism evidence="5 6">
    <name type="scientific">Candidatus Fokinia crypta</name>
    <dbReference type="NCBI Taxonomy" id="1920990"/>
    <lineage>
        <taxon>Bacteria</taxon>
        <taxon>Pseudomonadati</taxon>
        <taxon>Pseudomonadota</taxon>
        <taxon>Alphaproteobacteria</taxon>
        <taxon>Rickettsiales</taxon>
        <taxon>Candidatus Midichloriaceae</taxon>
        <taxon>Candidatus Fokinia</taxon>
    </lineage>
</organism>
<dbReference type="InterPro" id="IPR002661">
    <property type="entry name" value="Ribosome_recyc_fac"/>
</dbReference>
<dbReference type="Proteomes" id="UP001325140">
    <property type="component" value="Chromosome"/>
</dbReference>
<dbReference type="CDD" id="cd00520">
    <property type="entry name" value="RRF"/>
    <property type="match status" value="1"/>
</dbReference>
<dbReference type="RefSeq" id="WP_323722013.1">
    <property type="nucleotide sequence ID" value="NZ_CP110343.1"/>
</dbReference>
<evidence type="ECO:0000259" key="4">
    <source>
        <dbReference type="Pfam" id="PF01765"/>
    </source>
</evidence>
<comment type="subcellular location">
    <subcellularLocation>
        <location evidence="3">Cytoplasm</location>
    </subcellularLocation>
</comment>
<comment type="similarity">
    <text evidence="1 3">Belongs to the RRF family.</text>
</comment>
<dbReference type="InterPro" id="IPR036191">
    <property type="entry name" value="RRF_sf"/>
</dbReference>
<keyword evidence="3" id="KW-0963">Cytoplasm</keyword>
<dbReference type="InterPro" id="IPR023584">
    <property type="entry name" value="Ribosome_recyc_fac_dom"/>
</dbReference>
<dbReference type="PANTHER" id="PTHR20982:SF3">
    <property type="entry name" value="MITOCHONDRIAL RIBOSOME RECYCLING FACTOR PSEUDO 1"/>
    <property type="match status" value="1"/>
</dbReference>
<dbReference type="HAMAP" id="MF_00040">
    <property type="entry name" value="RRF"/>
    <property type="match status" value="1"/>
</dbReference>
<name>A0ABZ0UQ68_9RICK</name>